<evidence type="ECO:0000256" key="1">
    <source>
        <dbReference type="SAM" id="Phobius"/>
    </source>
</evidence>
<gene>
    <name evidence="3" type="ORF">BPA01_39200</name>
</gene>
<keyword evidence="1" id="KW-0472">Membrane</keyword>
<evidence type="ECO:0000259" key="2">
    <source>
        <dbReference type="Pfam" id="PF04892"/>
    </source>
</evidence>
<protein>
    <recommendedName>
        <fullName evidence="2">VanZ-like domain-containing protein</fullName>
    </recommendedName>
</protein>
<evidence type="ECO:0000313" key="3">
    <source>
        <dbReference type="EMBL" id="GEB34340.1"/>
    </source>
</evidence>
<dbReference type="Pfam" id="PF04892">
    <property type="entry name" value="VanZ"/>
    <property type="match status" value="1"/>
</dbReference>
<feature type="transmembrane region" description="Helical" evidence="1">
    <location>
        <begin position="113"/>
        <end position="133"/>
    </location>
</feature>
<proteinExistence type="predicted"/>
<dbReference type="AlphaFoldDB" id="A0A4Y3PIL9"/>
<keyword evidence="1" id="KW-1133">Transmembrane helix</keyword>
<feature type="transmembrane region" description="Helical" evidence="1">
    <location>
        <begin position="145"/>
        <end position="167"/>
    </location>
</feature>
<feature type="transmembrane region" description="Helical" evidence="1">
    <location>
        <begin position="6"/>
        <end position="29"/>
    </location>
</feature>
<dbReference type="PANTHER" id="PTHR36834">
    <property type="entry name" value="MEMBRANE PROTEIN-RELATED"/>
    <property type="match status" value="1"/>
</dbReference>
<dbReference type="EMBL" id="BJMH01000021">
    <property type="protein sequence ID" value="GEB34340.1"/>
    <property type="molecule type" value="Genomic_DNA"/>
</dbReference>
<keyword evidence="1" id="KW-0812">Transmembrane</keyword>
<comment type="caution">
    <text evidence="3">The sequence shown here is derived from an EMBL/GenBank/DDBJ whole genome shotgun (WGS) entry which is preliminary data.</text>
</comment>
<accession>A0A4Y3PIL9</accession>
<dbReference type="InterPro" id="IPR006976">
    <property type="entry name" value="VanZ-like"/>
</dbReference>
<dbReference type="InterPro" id="IPR053150">
    <property type="entry name" value="Teicoplanin_resist-assoc"/>
</dbReference>
<keyword evidence="4" id="KW-1185">Reference proteome</keyword>
<feature type="domain" description="VanZ-like" evidence="2">
    <location>
        <begin position="48"/>
        <end position="175"/>
    </location>
</feature>
<reference evidence="3 4" key="1">
    <citation type="submission" date="2019-06" db="EMBL/GenBank/DDBJ databases">
        <title>Whole genome shotgun sequence of Brevibacillus parabrevis NBRC 12334.</title>
        <authorList>
            <person name="Hosoyama A."/>
            <person name="Uohara A."/>
            <person name="Ohji S."/>
            <person name="Ichikawa N."/>
        </authorList>
    </citation>
    <scope>NUCLEOTIDE SEQUENCE [LARGE SCALE GENOMIC DNA]</scope>
    <source>
        <strain evidence="3 4">NBRC 12334</strain>
    </source>
</reference>
<sequence>MSAYFIPIQTAFIAFILLGFVLVIPWLIYSYRKYGFLSLWASIVAYSFMYYMLSALFLVLLPLPESRNTCAYQSADTVYYSLIPFSFVTDTLKDGAIVLSNPATYMQIFKQSAFWQAAFNFLLLLPFGVYLRYFWQDKRYWKKAFGFGFALSLFYEVTQVTGIYGIYNCPYRIFDETI</sequence>
<dbReference type="RefSeq" id="WP_233454154.1">
    <property type="nucleotide sequence ID" value="NZ_BJMH01000021.1"/>
</dbReference>
<evidence type="ECO:0000313" key="4">
    <source>
        <dbReference type="Proteomes" id="UP000316882"/>
    </source>
</evidence>
<name>A0A4Y3PIL9_BREPA</name>
<feature type="transmembrane region" description="Helical" evidence="1">
    <location>
        <begin position="36"/>
        <end position="59"/>
    </location>
</feature>
<dbReference type="PANTHER" id="PTHR36834:SF1">
    <property type="entry name" value="INTEGRAL MEMBRANE PROTEIN"/>
    <property type="match status" value="1"/>
</dbReference>
<organism evidence="3 4">
    <name type="scientific">Brevibacillus parabrevis</name>
    <dbReference type="NCBI Taxonomy" id="54914"/>
    <lineage>
        <taxon>Bacteria</taxon>
        <taxon>Bacillati</taxon>
        <taxon>Bacillota</taxon>
        <taxon>Bacilli</taxon>
        <taxon>Bacillales</taxon>
        <taxon>Paenibacillaceae</taxon>
        <taxon>Brevibacillus</taxon>
    </lineage>
</organism>
<dbReference type="Proteomes" id="UP000316882">
    <property type="component" value="Unassembled WGS sequence"/>
</dbReference>